<keyword evidence="3" id="KW-1185">Reference proteome</keyword>
<evidence type="ECO:0000313" key="2">
    <source>
        <dbReference type="EMBL" id="GFQ69406.1"/>
    </source>
</evidence>
<protein>
    <submittedName>
        <fullName evidence="2">ATP-dependent DNA helicase</fullName>
    </submittedName>
</protein>
<comment type="caution">
    <text evidence="2">The sequence shown here is derived from an EMBL/GenBank/DDBJ whole genome shotgun (WGS) entry which is preliminary data.</text>
</comment>
<evidence type="ECO:0000313" key="3">
    <source>
        <dbReference type="Proteomes" id="UP000887116"/>
    </source>
</evidence>
<keyword evidence="2" id="KW-0547">Nucleotide-binding</keyword>
<gene>
    <name evidence="2" type="primary">evm_012949</name>
    <name evidence="2" type="ORF">TNCT_20531</name>
</gene>
<dbReference type="EMBL" id="BMAO01020728">
    <property type="protein sequence ID" value="GFQ69406.1"/>
    <property type="molecule type" value="Genomic_DNA"/>
</dbReference>
<name>A0A8X6KD35_TRICU</name>
<dbReference type="GO" id="GO:0004386">
    <property type="term" value="F:helicase activity"/>
    <property type="evidence" value="ECO:0007669"/>
    <property type="project" value="UniProtKB-KW"/>
</dbReference>
<organism evidence="2 3">
    <name type="scientific">Trichonephila clavata</name>
    <name type="common">Joro spider</name>
    <name type="synonym">Nephila clavata</name>
    <dbReference type="NCBI Taxonomy" id="2740835"/>
    <lineage>
        <taxon>Eukaryota</taxon>
        <taxon>Metazoa</taxon>
        <taxon>Ecdysozoa</taxon>
        <taxon>Arthropoda</taxon>
        <taxon>Chelicerata</taxon>
        <taxon>Arachnida</taxon>
        <taxon>Araneae</taxon>
        <taxon>Araneomorphae</taxon>
        <taxon>Entelegynae</taxon>
        <taxon>Araneoidea</taxon>
        <taxon>Nephilidae</taxon>
        <taxon>Trichonephila</taxon>
    </lineage>
</organism>
<evidence type="ECO:0000259" key="1">
    <source>
        <dbReference type="Pfam" id="PF14214"/>
    </source>
</evidence>
<feature type="domain" description="Helitron helicase-like" evidence="1">
    <location>
        <begin position="2"/>
        <end position="82"/>
    </location>
</feature>
<dbReference type="Proteomes" id="UP000887116">
    <property type="component" value="Unassembled WGS sequence"/>
</dbReference>
<dbReference type="InterPro" id="IPR025476">
    <property type="entry name" value="Helitron_helicase-like"/>
</dbReference>
<keyword evidence="2" id="KW-0378">Hydrolase</keyword>
<proteinExistence type="predicted"/>
<dbReference type="OrthoDB" id="6428309at2759"/>
<reference evidence="2" key="1">
    <citation type="submission" date="2020-07" db="EMBL/GenBank/DDBJ databases">
        <title>Multicomponent nature underlies the extraordinary mechanical properties of spider dragline silk.</title>
        <authorList>
            <person name="Kono N."/>
            <person name="Nakamura H."/>
            <person name="Mori M."/>
            <person name="Yoshida Y."/>
            <person name="Ohtoshi R."/>
            <person name="Malay A.D."/>
            <person name="Moran D.A.P."/>
            <person name="Tomita M."/>
            <person name="Numata K."/>
            <person name="Arakawa K."/>
        </authorList>
    </citation>
    <scope>NUCLEOTIDE SEQUENCE</scope>
</reference>
<sequence>MHDYAQDGMTFVPHRGTHDLFITFTCNPSWPEITVELLPEQVAEDRVDLDARVFQQKVKKMLYVIKDAQVFEKVACFMYSIE</sequence>
<accession>A0A8X6KD35</accession>
<dbReference type="AlphaFoldDB" id="A0A8X6KD35"/>
<dbReference type="Pfam" id="PF14214">
    <property type="entry name" value="Helitron_like_N"/>
    <property type="match status" value="1"/>
</dbReference>
<keyword evidence="2" id="KW-0067">ATP-binding</keyword>
<keyword evidence="2" id="KW-0347">Helicase</keyword>